<dbReference type="Proteomes" id="UP000000757">
    <property type="component" value="Chromosome"/>
</dbReference>
<name>A0R0K3_MYCS2</name>
<accession>A0R0K3</accession>
<keyword evidence="2" id="KW-1185">Reference proteome</keyword>
<dbReference type="PATRIC" id="fig|246196.19.peg.4330"/>
<organism evidence="1 2">
    <name type="scientific">Mycolicibacterium smegmatis (strain ATCC 700084 / mc(2)155)</name>
    <name type="common">Mycobacterium smegmatis</name>
    <dbReference type="NCBI Taxonomy" id="246196"/>
    <lineage>
        <taxon>Bacteria</taxon>
        <taxon>Bacillati</taxon>
        <taxon>Actinomycetota</taxon>
        <taxon>Actinomycetes</taxon>
        <taxon>Mycobacteriales</taxon>
        <taxon>Mycobacteriaceae</taxon>
        <taxon>Mycolicibacterium</taxon>
    </lineage>
</organism>
<dbReference type="KEGG" id="msm:MSMEG_4416"/>
<reference evidence="1 2" key="1">
    <citation type="submission" date="2006-10" db="EMBL/GenBank/DDBJ databases">
        <authorList>
            <person name="Fleischmann R.D."/>
            <person name="Dodson R.J."/>
            <person name="Haft D.H."/>
            <person name="Merkel J.S."/>
            <person name="Nelson W.C."/>
            <person name="Fraser C.M."/>
        </authorList>
    </citation>
    <scope>NUCLEOTIDE SEQUENCE [LARGE SCALE GENOMIC DNA]</scope>
    <source>
        <strain evidence="2">ATCC 700084 / mc(2)155</strain>
    </source>
</reference>
<evidence type="ECO:0000313" key="2">
    <source>
        <dbReference type="Proteomes" id="UP000000757"/>
    </source>
</evidence>
<dbReference type="AlphaFoldDB" id="A0R0K3"/>
<proteinExistence type="predicted"/>
<dbReference type="EMBL" id="CP000480">
    <property type="protein sequence ID" value="ABK74539.1"/>
    <property type="molecule type" value="Genomic_DNA"/>
</dbReference>
<gene>
    <name evidence="1" type="ordered locus">MSMEG_4416</name>
</gene>
<protein>
    <submittedName>
        <fullName evidence="1">Uncharacterized protein</fullName>
    </submittedName>
</protein>
<sequence length="41" mass="4642">MSVRDQRMLVAAYLPVLAFTAVLVAAKMSNPRRPRSLELLR</sequence>
<evidence type="ECO:0000313" key="1">
    <source>
        <dbReference type="EMBL" id="ABK74539.1"/>
    </source>
</evidence>